<keyword evidence="2" id="KW-1185">Reference proteome</keyword>
<evidence type="ECO:0000313" key="2">
    <source>
        <dbReference type="Proteomes" id="UP000827872"/>
    </source>
</evidence>
<dbReference type="Proteomes" id="UP000827872">
    <property type="component" value="Linkage Group LG02"/>
</dbReference>
<name>A0ACB8G449_9SAUR</name>
<gene>
    <name evidence="1" type="ORF">K3G42_022476</name>
</gene>
<comment type="caution">
    <text evidence="1">The sequence shown here is derived from an EMBL/GenBank/DDBJ whole genome shotgun (WGS) entry which is preliminary data.</text>
</comment>
<reference evidence="1" key="1">
    <citation type="submission" date="2021-08" db="EMBL/GenBank/DDBJ databases">
        <title>The first chromosome-level gecko genome reveals the dynamic sex chromosomes of Neotropical dwarf geckos (Sphaerodactylidae: Sphaerodactylus).</title>
        <authorList>
            <person name="Pinto B.J."/>
            <person name="Keating S.E."/>
            <person name="Gamble T."/>
        </authorList>
    </citation>
    <scope>NUCLEOTIDE SEQUENCE</scope>
    <source>
        <strain evidence="1">TG3544</strain>
    </source>
</reference>
<evidence type="ECO:0000313" key="1">
    <source>
        <dbReference type="EMBL" id="KAH8013828.1"/>
    </source>
</evidence>
<accession>A0ACB8G449</accession>
<sequence>MDSPRPSSPRRNSSRAHISLELAGRHSKPRLPHSIPEPAGGTGKRESSATCRGSSRAAAATALRRLQPARRDRNGATPSPGPKFSRLAAEEPVATIRPDEASALLVFLPCYFALHEARAAATGLSVTSETGHLQERRES</sequence>
<organism evidence="1 2">
    <name type="scientific">Sphaerodactylus townsendi</name>
    <dbReference type="NCBI Taxonomy" id="933632"/>
    <lineage>
        <taxon>Eukaryota</taxon>
        <taxon>Metazoa</taxon>
        <taxon>Chordata</taxon>
        <taxon>Craniata</taxon>
        <taxon>Vertebrata</taxon>
        <taxon>Euteleostomi</taxon>
        <taxon>Lepidosauria</taxon>
        <taxon>Squamata</taxon>
        <taxon>Bifurcata</taxon>
        <taxon>Gekkota</taxon>
        <taxon>Sphaerodactylidae</taxon>
        <taxon>Sphaerodactylus</taxon>
    </lineage>
</organism>
<protein>
    <submittedName>
        <fullName evidence="1">Uncharacterized protein</fullName>
    </submittedName>
</protein>
<dbReference type="EMBL" id="CM037615">
    <property type="protein sequence ID" value="KAH8013828.1"/>
    <property type="molecule type" value="Genomic_DNA"/>
</dbReference>
<proteinExistence type="predicted"/>